<dbReference type="Gene3D" id="1.10.10.10">
    <property type="entry name" value="Winged helix-like DNA-binding domain superfamily/Winged helix DNA-binding domain"/>
    <property type="match status" value="1"/>
</dbReference>
<dbReference type="EMBL" id="CP133568">
    <property type="protein sequence ID" value="WMT02141.1"/>
    <property type="molecule type" value="Genomic_DNA"/>
</dbReference>
<dbReference type="InterPro" id="IPR011006">
    <property type="entry name" value="CheY-like_superfamily"/>
</dbReference>
<dbReference type="Pfam" id="PF00072">
    <property type="entry name" value="Response_reg"/>
    <property type="match status" value="1"/>
</dbReference>
<evidence type="ECO:0000256" key="2">
    <source>
        <dbReference type="PROSITE-ProRule" id="PRU00169"/>
    </source>
</evidence>
<dbReference type="SUPFAM" id="SSF52172">
    <property type="entry name" value="CheY-like"/>
    <property type="match status" value="1"/>
</dbReference>
<gene>
    <name evidence="6" type="ORF">RDV84_19560</name>
</gene>
<evidence type="ECO:0000313" key="7">
    <source>
        <dbReference type="Proteomes" id="UP001229313"/>
    </source>
</evidence>
<dbReference type="PROSITE" id="PS51755">
    <property type="entry name" value="OMPR_PHOB"/>
    <property type="match status" value="1"/>
</dbReference>
<reference evidence="6 7" key="1">
    <citation type="submission" date="2023-08" db="EMBL/GenBank/DDBJ databases">
        <title>The whole genome sequence of Lysobacter yananisis.</title>
        <authorList>
            <person name="Sun H."/>
        </authorList>
    </citation>
    <scope>NUCLEOTIDE SEQUENCE [LARGE SCALE GENOMIC DNA]</scope>
    <source>
        <strain evidence="6 7">SNNU513</strain>
    </source>
</reference>
<dbReference type="PROSITE" id="PS50110">
    <property type="entry name" value="RESPONSE_REGULATORY"/>
    <property type="match status" value="1"/>
</dbReference>
<feature type="domain" description="Response regulatory" evidence="4">
    <location>
        <begin position="2"/>
        <end position="116"/>
    </location>
</feature>
<protein>
    <submittedName>
        <fullName evidence="6">Response regulator transcription factor</fullName>
    </submittedName>
</protein>
<dbReference type="InterPro" id="IPR036388">
    <property type="entry name" value="WH-like_DNA-bd_sf"/>
</dbReference>
<evidence type="ECO:0000256" key="1">
    <source>
        <dbReference type="ARBA" id="ARBA00023125"/>
    </source>
</evidence>
<dbReference type="Gene3D" id="6.10.250.690">
    <property type="match status" value="1"/>
</dbReference>
<name>A0ABY9P7K8_9GAMM</name>
<keyword evidence="7" id="KW-1185">Reference proteome</keyword>
<evidence type="ECO:0000259" key="5">
    <source>
        <dbReference type="PROSITE" id="PS51755"/>
    </source>
</evidence>
<dbReference type="InterPro" id="IPR001789">
    <property type="entry name" value="Sig_transdc_resp-reg_receiver"/>
</dbReference>
<dbReference type="RefSeq" id="WP_309151297.1">
    <property type="nucleotide sequence ID" value="NZ_CP133568.1"/>
</dbReference>
<dbReference type="PANTHER" id="PTHR48111">
    <property type="entry name" value="REGULATOR OF RPOS"/>
    <property type="match status" value="1"/>
</dbReference>
<dbReference type="InterPro" id="IPR039420">
    <property type="entry name" value="WalR-like"/>
</dbReference>
<dbReference type="SMART" id="SM00862">
    <property type="entry name" value="Trans_reg_C"/>
    <property type="match status" value="1"/>
</dbReference>
<feature type="modified residue" description="4-aspartylphosphate" evidence="2">
    <location>
        <position position="51"/>
    </location>
</feature>
<keyword evidence="1 3" id="KW-0238">DNA-binding</keyword>
<dbReference type="InterPro" id="IPR001867">
    <property type="entry name" value="OmpR/PhoB-type_DNA-bd"/>
</dbReference>
<evidence type="ECO:0000313" key="6">
    <source>
        <dbReference type="EMBL" id="WMT02141.1"/>
    </source>
</evidence>
<feature type="domain" description="OmpR/PhoB-type" evidence="5">
    <location>
        <begin position="124"/>
        <end position="220"/>
    </location>
</feature>
<dbReference type="SUPFAM" id="SSF46894">
    <property type="entry name" value="C-terminal effector domain of the bipartite response regulators"/>
    <property type="match status" value="1"/>
</dbReference>
<evidence type="ECO:0000256" key="3">
    <source>
        <dbReference type="PROSITE-ProRule" id="PRU01091"/>
    </source>
</evidence>
<proteinExistence type="predicted"/>
<keyword evidence="2" id="KW-0597">Phosphoprotein</keyword>
<dbReference type="PANTHER" id="PTHR48111:SF36">
    <property type="entry name" value="TRANSCRIPTIONAL REGULATORY PROTEIN CUTR"/>
    <property type="match status" value="1"/>
</dbReference>
<dbReference type="Gene3D" id="3.40.50.2300">
    <property type="match status" value="1"/>
</dbReference>
<accession>A0ABY9P7K8</accession>
<dbReference type="Proteomes" id="UP001229313">
    <property type="component" value="Chromosome"/>
</dbReference>
<dbReference type="SMART" id="SM00448">
    <property type="entry name" value="REC"/>
    <property type="match status" value="1"/>
</dbReference>
<evidence type="ECO:0000259" key="4">
    <source>
        <dbReference type="PROSITE" id="PS50110"/>
    </source>
</evidence>
<organism evidence="6 7">
    <name type="scientific">Lysobacter yananisis</name>
    <dbReference type="NCBI Taxonomy" id="1003114"/>
    <lineage>
        <taxon>Bacteria</taxon>
        <taxon>Pseudomonadati</taxon>
        <taxon>Pseudomonadota</taxon>
        <taxon>Gammaproteobacteria</taxon>
        <taxon>Lysobacterales</taxon>
        <taxon>Lysobacteraceae</taxon>
        <taxon>Lysobacter</taxon>
    </lineage>
</organism>
<dbReference type="InterPro" id="IPR016032">
    <property type="entry name" value="Sig_transdc_resp-reg_C-effctor"/>
</dbReference>
<dbReference type="Pfam" id="PF00486">
    <property type="entry name" value="Trans_reg_C"/>
    <property type="match status" value="1"/>
</dbReference>
<sequence>MRILLVEDDQGLSQALKSALAAHSIVLDVAADLGAARRALSDADYRVLILDWQLPDGEGISLIPLARRAQPGLPVLILTARHQVEDRIQGLDAGADDYITKPFDVNELLARIRAVCRRPTQQQIPSMTLGALQFDFGDRCASLHGVRLNLPRRQLLVLEALCLRAGRTVSRTKLQEAVYGFDDNIESNTLESHISRLRRTLAPAGIEIHAMRGLGYLLQAADGADES</sequence>
<feature type="DNA-binding region" description="OmpR/PhoB-type" evidence="3">
    <location>
        <begin position="124"/>
        <end position="220"/>
    </location>
</feature>
<dbReference type="CDD" id="cd00383">
    <property type="entry name" value="trans_reg_C"/>
    <property type="match status" value="1"/>
</dbReference>